<evidence type="ECO:0000313" key="3">
    <source>
        <dbReference type="EMBL" id="KGN76389.1"/>
    </source>
</evidence>
<feature type="compositionally biased region" description="Polar residues" evidence="1">
    <location>
        <begin position="391"/>
        <end position="401"/>
    </location>
</feature>
<gene>
    <name evidence="3" type="ORF">HQ47_00980</name>
    <name evidence="4" type="ORF">NCTC11632_01688</name>
</gene>
<protein>
    <submittedName>
        <fullName evidence="4">Conjugal transfer relaxase TraI</fullName>
    </submittedName>
    <submittedName>
        <fullName evidence="3">Mobilization protein</fullName>
    </submittedName>
</protein>
<reference evidence="3 5" key="1">
    <citation type="submission" date="2014-09" db="EMBL/GenBank/DDBJ databases">
        <title>Draft Genome Sequence of Porphyromonas macacae COT-192_OH2859.</title>
        <authorList>
            <person name="Wallis C."/>
            <person name="Deusch O."/>
            <person name="O'Flynn C."/>
            <person name="Davis I."/>
            <person name="Horsfall A."/>
            <person name="Kirkwood N."/>
            <person name="Harris S."/>
            <person name="Eisen J.A."/>
            <person name="Coil D.A."/>
            <person name="Darling A.E."/>
            <person name="Jospin G."/>
            <person name="Alexiev A."/>
        </authorList>
    </citation>
    <scope>NUCLEOTIDE SEQUENCE [LARGE SCALE GENOMIC DNA]</scope>
    <source>
        <strain evidence="5">COT-192 OH2859</strain>
        <strain evidence="3">COT-192_OH2859</strain>
    </source>
</reference>
<evidence type="ECO:0000313" key="6">
    <source>
        <dbReference type="Proteomes" id="UP000254156"/>
    </source>
</evidence>
<feature type="region of interest" description="Disordered" evidence="1">
    <location>
        <begin position="352"/>
        <end position="420"/>
    </location>
</feature>
<proteinExistence type="predicted"/>
<reference evidence="4 6" key="2">
    <citation type="submission" date="2018-06" db="EMBL/GenBank/DDBJ databases">
        <authorList>
            <consortium name="Pathogen Informatics"/>
            <person name="Doyle S."/>
        </authorList>
    </citation>
    <scope>NUCLEOTIDE SEQUENCE [LARGE SCALE GENOMIC DNA]</scope>
    <source>
        <strain evidence="4 6">NCTC11632</strain>
    </source>
</reference>
<keyword evidence="5" id="KW-1185">Reference proteome</keyword>
<dbReference type="Pfam" id="PF03432">
    <property type="entry name" value="Relaxase"/>
    <property type="match status" value="1"/>
</dbReference>
<evidence type="ECO:0000313" key="4">
    <source>
        <dbReference type="EMBL" id="SUB89576.1"/>
    </source>
</evidence>
<sequence>MVAKINVGSSLFGALAYNQNKVDEEQGKVLFSNRMFESEDGNFNIQRCMESFEMHLPQDIKTEKPIIHISLNPHPDDKLSDEQLSEIAQEYMDKLGYGNQPYMVYKHEDIDRHHLHIVSLRVDENGKKLNDKFEHRRSKDITRELEAKYGLHPAEKKQQQEYYQFQKVDYAAGDVKHQLSNTVKGVVNTYQFQSIGELNTLLSLYNVRAEEVKGEVRGKAYNGIVYSATDDKGEKLGNPIKSSRLGKSVGYEALERRIGQSATKWKDGKLKANIKGRVSEALKASSSKEQFEKNLKEKGIEVVFRQNPEGRIYGATFIDHENKAVLNGSRLGKEFSANVFNDLFRESHVNEGHTKQAVPKEPFTPSVEPFVPSERQSESGEATIGSLFSILPNNSDSSAGNDKTPPTPKKKKKRRYGRQM</sequence>
<organism evidence="3 5">
    <name type="scientific">Porphyromonas macacae</name>
    <dbReference type="NCBI Taxonomy" id="28115"/>
    <lineage>
        <taxon>Bacteria</taxon>
        <taxon>Pseudomonadati</taxon>
        <taxon>Bacteroidota</taxon>
        <taxon>Bacteroidia</taxon>
        <taxon>Bacteroidales</taxon>
        <taxon>Porphyromonadaceae</taxon>
        <taxon>Porphyromonas</taxon>
    </lineage>
</organism>
<name>A0A0A2EJ52_9PORP</name>
<dbReference type="STRING" id="28115.HQ47_00980"/>
<dbReference type="OrthoDB" id="915634at2"/>
<dbReference type="EMBL" id="UGTF01000002">
    <property type="protein sequence ID" value="SUB89576.1"/>
    <property type="molecule type" value="Genomic_DNA"/>
</dbReference>
<dbReference type="EMBL" id="JRFA01000002">
    <property type="protein sequence ID" value="KGN76389.1"/>
    <property type="molecule type" value="Genomic_DNA"/>
</dbReference>
<accession>A0A0A2EJ52</accession>
<dbReference type="Proteomes" id="UP000254156">
    <property type="component" value="Unassembled WGS sequence"/>
</dbReference>
<dbReference type="NCBIfam" id="NF041325">
    <property type="entry name" value="Bacteroid_MobB"/>
    <property type="match status" value="1"/>
</dbReference>
<feature type="domain" description="MobA/VirD2-like nuclease" evidence="2">
    <location>
        <begin position="17"/>
        <end position="151"/>
    </location>
</feature>
<feature type="compositionally biased region" description="Basic residues" evidence="1">
    <location>
        <begin position="408"/>
        <end position="420"/>
    </location>
</feature>
<evidence type="ECO:0000313" key="5">
    <source>
        <dbReference type="Proteomes" id="UP000030103"/>
    </source>
</evidence>
<dbReference type="AlphaFoldDB" id="A0A0A2EJ52"/>
<evidence type="ECO:0000259" key="2">
    <source>
        <dbReference type="Pfam" id="PF03432"/>
    </source>
</evidence>
<dbReference type="RefSeq" id="WP_036872639.1">
    <property type="nucleotide sequence ID" value="NZ_JRFA01000002.1"/>
</dbReference>
<dbReference type="InterPro" id="IPR005094">
    <property type="entry name" value="Endonuclease_MobA/VirD2"/>
</dbReference>
<evidence type="ECO:0000256" key="1">
    <source>
        <dbReference type="SAM" id="MobiDB-lite"/>
    </source>
</evidence>
<dbReference type="Proteomes" id="UP000030103">
    <property type="component" value="Unassembled WGS sequence"/>
</dbReference>